<sequence>MNSFMNPAFLINIAKNYLSDINRIWNFNSEQLKKYQDKSFRKIVKYAYTVPLYNKKYKECGIRPDDIKGIDDIGKLPIITKDDLKRNYPNDVTPKGIDKKNYFVLSTSGSTGSPVFLYYDRLALIKVLGGYVRALNTYGGDWNKSRIALLVDAKPGGIEHAAFKASIAPFLEKFVSMKNIKLLHVGEKEEYLLKELNDFDPEFVGSDPAMLRKIASLKNEGFGKNINPNS</sequence>
<accession>X0SVP6</accession>
<protein>
    <submittedName>
        <fullName evidence="1">Uncharacterized protein</fullName>
    </submittedName>
</protein>
<dbReference type="Gene3D" id="3.40.50.12780">
    <property type="entry name" value="N-terminal domain of ligase-like"/>
    <property type="match status" value="1"/>
</dbReference>
<dbReference type="PANTHER" id="PTHR36932">
    <property type="entry name" value="CAPSULAR POLYSACCHARIDE BIOSYNTHESIS PROTEIN"/>
    <property type="match status" value="1"/>
</dbReference>
<dbReference type="EMBL" id="BARS01002445">
    <property type="protein sequence ID" value="GAF85273.1"/>
    <property type="molecule type" value="Genomic_DNA"/>
</dbReference>
<reference evidence="1" key="1">
    <citation type="journal article" date="2014" name="Front. Microbiol.">
        <title>High frequency of phylogenetically diverse reductive dehalogenase-homologous genes in deep subseafloor sedimentary metagenomes.</title>
        <authorList>
            <person name="Kawai M."/>
            <person name="Futagami T."/>
            <person name="Toyoda A."/>
            <person name="Takaki Y."/>
            <person name="Nishi S."/>
            <person name="Hori S."/>
            <person name="Arai W."/>
            <person name="Tsubouchi T."/>
            <person name="Morono Y."/>
            <person name="Uchiyama I."/>
            <person name="Ito T."/>
            <person name="Fujiyama A."/>
            <person name="Inagaki F."/>
            <person name="Takami H."/>
        </authorList>
    </citation>
    <scope>NUCLEOTIDE SEQUENCE</scope>
    <source>
        <strain evidence="1">Expedition CK06-06</strain>
    </source>
</reference>
<feature type="non-terminal residue" evidence="1">
    <location>
        <position position="230"/>
    </location>
</feature>
<dbReference type="AlphaFoldDB" id="X0SVP6"/>
<gene>
    <name evidence="1" type="ORF">S01H1_04653</name>
</gene>
<name>X0SVP6_9ZZZZ</name>
<comment type="caution">
    <text evidence="1">The sequence shown here is derived from an EMBL/GenBank/DDBJ whole genome shotgun (WGS) entry which is preliminary data.</text>
</comment>
<dbReference type="InterPro" id="IPR042099">
    <property type="entry name" value="ANL_N_sf"/>
</dbReference>
<evidence type="ECO:0000313" key="1">
    <source>
        <dbReference type="EMBL" id="GAF85273.1"/>
    </source>
</evidence>
<organism evidence="1">
    <name type="scientific">marine sediment metagenome</name>
    <dbReference type="NCBI Taxonomy" id="412755"/>
    <lineage>
        <taxon>unclassified sequences</taxon>
        <taxon>metagenomes</taxon>
        <taxon>ecological metagenomes</taxon>
    </lineage>
</organism>
<dbReference type="PANTHER" id="PTHR36932:SF1">
    <property type="entry name" value="CAPSULAR POLYSACCHARIDE BIOSYNTHESIS PROTEIN"/>
    <property type="match status" value="1"/>
</dbReference>
<proteinExistence type="predicted"/>
<dbReference type="InterPro" id="IPR053158">
    <property type="entry name" value="CapK_Type1_Caps_Biosynth"/>
</dbReference>